<dbReference type="GO" id="GO:0000155">
    <property type="term" value="F:phosphorelay sensor kinase activity"/>
    <property type="evidence" value="ECO:0007669"/>
    <property type="project" value="InterPro"/>
</dbReference>
<feature type="region of interest" description="Disordered" evidence="10">
    <location>
        <begin position="259"/>
        <end position="340"/>
    </location>
</feature>
<evidence type="ECO:0000259" key="12">
    <source>
        <dbReference type="PROSITE" id="PS50110"/>
    </source>
</evidence>
<dbReference type="SMART" id="SM00448">
    <property type="entry name" value="REC"/>
    <property type="match status" value="1"/>
</dbReference>
<comment type="catalytic activity">
    <reaction evidence="1">
        <text>ATP + protein L-histidine = ADP + protein N-phospho-L-histidine.</text>
        <dbReference type="EC" id="2.7.13.3"/>
    </reaction>
</comment>
<evidence type="ECO:0000313" key="14">
    <source>
        <dbReference type="EMBL" id="AFY90144.1"/>
    </source>
</evidence>
<evidence type="ECO:0000256" key="7">
    <source>
        <dbReference type="PROSITE-ProRule" id="PRU00110"/>
    </source>
</evidence>
<dbReference type="PROSITE" id="PS50894">
    <property type="entry name" value="HPT"/>
    <property type="match status" value="1"/>
</dbReference>
<dbReference type="EC" id="2.7.13.3" evidence="2"/>
<dbReference type="InterPro" id="IPR004358">
    <property type="entry name" value="Sig_transdc_His_kin-like_C"/>
</dbReference>
<dbReference type="SUPFAM" id="SSF47226">
    <property type="entry name" value="Histidine-containing phosphotransfer domain, HPT domain"/>
    <property type="match status" value="1"/>
</dbReference>
<dbReference type="InterPro" id="IPR036061">
    <property type="entry name" value="CheW-like_dom_sf"/>
</dbReference>
<organism evidence="14 15">
    <name type="scientific">Chroococcidiopsis thermalis (strain PCC 7203)</name>
    <dbReference type="NCBI Taxonomy" id="251229"/>
    <lineage>
        <taxon>Bacteria</taxon>
        <taxon>Bacillati</taxon>
        <taxon>Cyanobacteriota</taxon>
        <taxon>Cyanophyceae</taxon>
        <taxon>Chroococcidiopsidales</taxon>
        <taxon>Chroococcidiopsidaceae</taxon>
        <taxon>Chroococcidiopsis</taxon>
    </lineage>
</organism>
<dbReference type="PANTHER" id="PTHR43395">
    <property type="entry name" value="SENSOR HISTIDINE KINASE CHEA"/>
    <property type="match status" value="1"/>
</dbReference>
<dbReference type="eggNOG" id="COG2198">
    <property type="taxonomic scope" value="Bacteria"/>
</dbReference>
<dbReference type="Gene3D" id="2.30.30.40">
    <property type="entry name" value="SH3 Domains"/>
    <property type="match status" value="1"/>
</dbReference>
<dbReference type="PRINTS" id="PR00344">
    <property type="entry name" value="BCTRLSENSOR"/>
</dbReference>
<dbReference type="InterPro" id="IPR005467">
    <property type="entry name" value="His_kinase_dom"/>
</dbReference>
<dbReference type="HOGENOM" id="CLU_000650_2_1_3"/>
<dbReference type="EMBL" id="CP003597">
    <property type="protein sequence ID" value="AFY90144.1"/>
    <property type="molecule type" value="Genomic_DNA"/>
</dbReference>
<dbReference type="SUPFAM" id="SSF50341">
    <property type="entry name" value="CheW-like"/>
    <property type="match status" value="1"/>
</dbReference>
<feature type="compositionally biased region" description="Polar residues" evidence="10">
    <location>
        <begin position="295"/>
        <end position="313"/>
    </location>
</feature>
<evidence type="ECO:0000259" key="11">
    <source>
        <dbReference type="PROSITE" id="PS50109"/>
    </source>
</evidence>
<evidence type="ECO:0000256" key="2">
    <source>
        <dbReference type="ARBA" id="ARBA00012438"/>
    </source>
</evidence>
<dbReference type="InterPro" id="IPR008207">
    <property type="entry name" value="Sig_transdc_His_kin_Hpt_dom"/>
</dbReference>
<keyword evidence="15" id="KW-1185">Reference proteome</keyword>
<dbReference type="GO" id="GO:0005737">
    <property type="term" value="C:cytoplasm"/>
    <property type="evidence" value="ECO:0007669"/>
    <property type="project" value="InterPro"/>
</dbReference>
<dbReference type="SMART" id="SM00260">
    <property type="entry name" value="CheW"/>
    <property type="match status" value="1"/>
</dbReference>
<evidence type="ECO:0000256" key="5">
    <source>
        <dbReference type="ARBA" id="ARBA00022777"/>
    </source>
</evidence>
<dbReference type="Gene3D" id="1.20.120.160">
    <property type="entry name" value="HPT domain"/>
    <property type="match status" value="1"/>
</dbReference>
<dbReference type="InterPro" id="IPR011006">
    <property type="entry name" value="CheY-like_superfamily"/>
</dbReference>
<dbReference type="InterPro" id="IPR003594">
    <property type="entry name" value="HATPase_dom"/>
</dbReference>
<dbReference type="GO" id="GO:0006935">
    <property type="term" value="P:chemotaxis"/>
    <property type="evidence" value="ECO:0007669"/>
    <property type="project" value="InterPro"/>
</dbReference>
<feature type="compositionally biased region" description="Basic and acidic residues" evidence="10">
    <location>
        <begin position="260"/>
        <end position="282"/>
    </location>
</feature>
<protein>
    <recommendedName>
        <fullName evidence="2">histidine kinase</fullName>
        <ecNumber evidence="2">2.7.13.3</ecNumber>
    </recommendedName>
</protein>
<dbReference type="Pfam" id="PF01627">
    <property type="entry name" value="Hpt"/>
    <property type="match status" value="1"/>
</dbReference>
<dbReference type="STRING" id="251229.Chro_4763"/>
<dbReference type="SUPFAM" id="SSF55874">
    <property type="entry name" value="ATPase domain of HSP90 chaperone/DNA topoisomerase II/histidine kinase"/>
    <property type="match status" value="1"/>
</dbReference>
<feature type="domain" description="Response regulatory" evidence="12">
    <location>
        <begin position="765"/>
        <end position="883"/>
    </location>
</feature>
<name>K9U7C4_CHRTP</name>
<dbReference type="FunFam" id="3.30.565.10:FF:000016">
    <property type="entry name" value="Chemotaxis protein CheA, putative"/>
    <property type="match status" value="1"/>
</dbReference>
<dbReference type="Gene3D" id="3.30.565.10">
    <property type="entry name" value="Histidine kinase-like ATPase, C-terminal domain"/>
    <property type="match status" value="1"/>
</dbReference>
<keyword evidence="6" id="KW-0902">Two-component regulatory system</keyword>
<dbReference type="SMART" id="SM00387">
    <property type="entry name" value="HATPase_c"/>
    <property type="match status" value="1"/>
</dbReference>
<sequence>MVLDAASLEAITQEIRTCFLYEDAPDQLSVLEQGIRQLQATDPEVNLSGLYSTMLRAAHSLKGGAGIAQFTTLSRLSHHLEDLLQALQHERVEQQELAYELISLSIEQIGSLIVTAIGNPEGVDRLEATTLLPTTTAIENFLQSLPPSPRAEATGEEFLLLNSQTFNPSAPHPPTDSQLLNDSLAIASGIRSLNLKIPVSRLERIDNTIGELFISYERLSLYQEQLHQVDLTLKQRAAQLNPLSEDMQALYNQLAALGRKSREQGRAGSREQGEESRGDQEQRNWGVGGTEGERNLQSPHPTPHTPQRQSPQRGTPPHGAGSPTPHILSTTSHQPLTTNHSRLTTYDLRLTTYQIPTSNSLQELQELIVQVQEARADVEFISLEMREALVELRQQLDDLRGDLTESRLVKFGSLANQFAAAQQSFSQRYGKSVQLAIEGRETTIDRAILEQLKIPLLHLFRNAFDHGIESASERQASGKSPIARMSLIAVTEGNQLIITLADDGRGIDLTAVRQRAEVLGLCDSTAVLSSEQILEFLFRSGFSTSTTVTTLSGRGLGLDIVRLQVERLRGTIGVETTAGQGTKFTISIPMSLNILPLLLCKCQQQTLAFPASQVKEVVVLSEYGTGLQHGSTIAWRNLPARLYYLPQFLPYQWRRGAITSLSFANATELDQRLGLVLEIEAETVVLAVDQMLGERELVLKPFDATVKVPNYLLGCTVLGTGEIVPVLSPDRFQELLSQFSIAPATIRQESSRQETFSATTEEIPKILIVDDAIAFRRILERILTAAGYKVVQCRDGQEALEKLSSSEERFDLAISDLEMPRVDGLSLLREIRASSQWQKLPVIVLTSRENQWHRQTAFGLGATEYFTKPFCTDDLLQAIANLLPVTTL</sequence>
<dbReference type="eggNOG" id="COG0745">
    <property type="taxonomic scope" value="Bacteria"/>
</dbReference>
<keyword evidence="5 14" id="KW-0418">Kinase</keyword>
<proteinExistence type="predicted"/>
<feature type="modified residue" description="Phosphohistidine" evidence="7">
    <location>
        <position position="59"/>
    </location>
</feature>
<evidence type="ECO:0000256" key="9">
    <source>
        <dbReference type="SAM" id="Coils"/>
    </source>
</evidence>
<evidence type="ECO:0000256" key="10">
    <source>
        <dbReference type="SAM" id="MobiDB-lite"/>
    </source>
</evidence>
<feature type="compositionally biased region" description="Polar residues" evidence="10">
    <location>
        <begin position="327"/>
        <end position="340"/>
    </location>
</feature>
<feature type="modified residue" description="4-aspartylphosphate" evidence="8">
    <location>
        <position position="816"/>
    </location>
</feature>
<dbReference type="Proteomes" id="UP000010384">
    <property type="component" value="Chromosome"/>
</dbReference>
<evidence type="ECO:0000259" key="13">
    <source>
        <dbReference type="PROSITE" id="PS50894"/>
    </source>
</evidence>
<dbReference type="InterPro" id="IPR036641">
    <property type="entry name" value="HPT_dom_sf"/>
</dbReference>
<evidence type="ECO:0000256" key="6">
    <source>
        <dbReference type="ARBA" id="ARBA00023012"/>
    </source>
</evidence>
<dbReference type="PROSITE" id="PS50110">
    <property type="entry name" value="RESPONSE_REGULATORY"/>
    <property type="match status" value="1"/>
</dbReference>
<feature type="coiled-coil region" evidence="9">
    <location>
        <begin position="364"/>
        <end position="409"/>
    </location>
</feature>
<reference evidence="14 15" key="1">
    <citation type="submission" date="2012-06" db="EMBL/GenBank/DDBJ databases">
        <title>Finished chromosome of genome of Chroococcidiopsis thermalis PCC 7203.</title>
        <authorList>
            <consortium name="US DOE Joint Genome Institute"/>
            <person name="Gugger M."/>
            <person name="Coursin T."/>
            <person name="Rippka R."/>
            <person name="Tandeau De Marsac N."/>
            <person name="Huntemann M."/>
            <person name="Wei C.-L."/>
            <person name="Han J."/>
            <person name="Detter J.C."/>
            <person name="Han C."/>
            <person name="Tapia R."/>
            <person name="Davenport K."/>
            <person name="Daligault H."/>
            <person name="Erkkila T."/>
            <person name="Gu W."/>
            <person name="Munk A.C.C."/>
            <person name="Teshima H."/>
            <person name="Xu Y."/>
            <person name="Chain P."/>
            <person name="Chen A."/>
            <person name="Krypides N."/>
            <person name="Mavromatis K."/>
            <person name="Markowitz V."/>
            <person name="Szeto E."/>
            <person name="Ivanova N."/>
            <person name="Mikhailova N."/>
            <person name="Ovchinnikova G."/>
            <person name="Pagani I."/>
            <person name="Pati A."/>
            <person name="Goodwin L."/>
            <person name="Peters L."/>
            <person name="Pitluck S."/>
            <person name="Woyke T."/>
            <person name="Kerfeld C."/>
        </authorList>
    </citation>
    <scope>NUCLEOTIDE SEQUENCE [LARGE SCALE GENOMIC DNA]</scope>
    <source>
        <strain evidence="14 15">PCC 7203</strain>
    </source>
</reference>
<dbReference type="SUPFAM" id="SSF52172">
    <property type="entry name" value="CheY-like"/>
    <property type="match status" value="1"/>
</dbReference>
<evidence type="ECO:0000313" key="15">
    <source>
        <dbReference type="Proteomes" id="UP000010384"/>
    </source>
</evidence>
<dbReference type="InterPro" id="IPR001789">
    <property type="entry name" value="Sig_transdc_resp-reg_receiver"/>
</dbReference>
<keyword evidence="9" id="KW-0175">Coiled coil</keyword>
<dbReference type="Gene3D" id="3.40.50.2300">
    <property type="match status" value="1"/>
</dbReference>
<gene>
    <name evidence="14" type="ORF">Chro_4763</name>
</gene>
<dbReference type="InterPro" id="IPR002545">
    <property type="entry name" value="CheW-lke_dom"/>
</dbReference>
<dbReference type="InterPro" id="IPR036890">
    <property type="entry name" value="HATPase_C_sf"/>
</dbReference>
<feature type="domain" description="HPt" evidence="13">
    <location>
        <begin position="9"/>
        <end position="119"/>
    </location>
</feature>
<dbReference type="RefSeq" id="WP_015156684.1">
    <property type="nucleotide sequence ID" value="NC_019695.1"/>
</dbReference>
<keyword evidence="4" id="KW-0808">Transferase</keyword>
<evidence type="ECO:0000256" key="8">
    <source>
        <dbReference type="PROSITE-ProRule" id="PRU00169"/>
    </source>
</evidence>
<dbReference type="OrthoDB" id="291966at2"/>
<evidence type="ECO:0000256" key="3">
    <source>
        <dbReference type="ARBA" id="ARBA00022553"/>
    </source>
</evidence>
<dbReference type="SMART" id="SM01231">
    <property type="entry name" value="H-kinase_dim"/>
    <property type="match status" value="1"/>
</dbReference>
<dbReference type="PANTHER" id="PTHR43395:SF1">
    <property type="entry name" value="CHEMOTAXIS PROTEIN CHEA"/>
    <property type="match status" value="1"/>
</dbReference>
<dbReference type="AlphaFoldDB" id="K9U7C4"/>
<evidence type="ECO:0000256" key="1">
    <source>
        <dbReference type="ARBA" id="ARBA00000085"/>
    </source>
</evidence>
<dbReference type="SMART" id="SM00073">
    <property type="entry name" value="HPT"/>
    <property type="match status" value="1"/>
</dbReference>
<dbReference type="PATRIC" id="fig|251229.3.peg.5573"/>
<dbReference type="Pfam" id="PF01584">
    <property type="entry name" value="CheW"/>
    <property type="match status" value="1"/>
</dbReference>
<dbReference type="InterPro" id="IPR051315">
    <property type="entry name" value="Bact_Chemotaxis_CheA"/>
</dbReference>
<keyword evidence="3 8" id="KW-0597">Phosphoprotein</keyword>
<dbReference type="InParanoid" id="K9U7C4"/>
<accession>K9U7C4</accession>
<feature type="domain" description="Histidine kinase" evidence="11">
    <location>
        <begin position="391"/>
        <end position="592"/>
    </location>
</feature>
<dbReference type="CDD" id="cd00088">
    <property type="entry name" value="HPT"/>
    <property type="match status" value="1"/>
</dbReference>
<dbReference type="PROSITE" id="PS50109">
    <property type="entry name" value="HIS_KIN"/>
    <property type="match status" value="1"/>
</dbReference>
<dbReference type="InterPro" id="IPR004105">
    <property type="entry name" value="CheA-like_dim"/>
</dbReference>
<dbReference type="Pfam" id="PF02518">
    <property type="entry name" value="HATPase_c"/>
    <property type="match status" value="1"/>
</dbReference>
<evidence type="ECO:0000256" key="4">
    <source>
        <dbReference type="ARBA" id="ARBA00022679"/>
    </source>
</evidence>
<dbReference type="eggNOG" id="COG0643">
    <property type="taxonomic scope" value="Bacteria"/>
</dbReference>
<dbReference type="KEGG" id="cthe:Chro_4763"/>
<dbReference type="Pfam" id="PF00072">
    <property type="entry name" value="Response_reg"/>
    <property type="match status" value="1"/>
</dbReference>